<dbReference type="EMBL" id="JBHTNH010000028">
    <property type="protein sequence ID" value="MFD1362883.1"/>
    <property type="molecule type" value="Genomic_DNA"/>
</dbReference>
<dbReference type="Pfam" id="PF08141">
    <property type="entry name" value="SspH"/>
    <property type="match status" value="1"/>
</dbReference>
<proteinExistence type="inferred from homology"/>
<evidence type="ECO:0000313" key="5">
    <source>
        <dbReference type="Proteomes" id="UP001597178"/>
    </source>
</evidence>
<organism evidence="4 5">
    <name type="scientific">Lentibacillus salinarum</name>
    <dbReference type="NCBI Taxonomy" id="446820"/>
    <lineage>
        <taxon>Bacteria</taxon>
        <taxon>Bacillati</taxon>
        <taxon>Bacillota</taxon>
        <taxon>Bacilli</taxon>
        <taxon>Bacillales</taxon>
        <taxon>Bacillaceae</taxon>
        <taxon>Lentibacillus</taxon>
    </lineage>
</organism>
<comment type="similarity">
    <text evidence="2">Belongs to the SspH family.</text>
</comment>
<protein>
    <submittedName>
        <fullName evidence="4">H-type small acid-soluble spore protein</fullName>
    </submittedName>
</protein>
<keyword evidence="3" id="KW-0749">Sporulation</keyword>
<dbReference type="RefSeq" id="WP_382401855.1">
    <property type="nucleotide sequence ID" value="NZ_JBHTNH010000028.1"/>
</dbReference>
<reference evidence="5" key="1">
    <citation type="journal article" date="2019" name="Int. J. Syst. Evol. Microbiol.">
        <title>The Global Catalogue of Microorganisms (GCM) 10K type strain sequencing project: providing services to taxonomists for standard genome sequencing and annotation.</title>
        <authorList>
            <consortium name="The Broad Institute Genomics Platform"/>
            <consortium name="The Broad Institute Genome Sequencing Center for Infectious Disease"/>
            <person name="Wu L."/>
            <person name="Ma J."/>
        </authorList>
    </citation>
    <scope>NUCLEOTIDE SEQUENCE [LARGE SCALE GENOMIC DNA]</scope>
    <source>
        <strain evidence="5">CCUG 54822</strain>
    </source>
</reference>
<keyword evidence="5" id="KW-1185">Reference proteome</keyword>
<name>A0ABW3ZXC1_9BACI</name>
<evidence type="ECO:0000256" key="1">
    <source>
        <dbReference type="ARBA" id="ARBA00004288"/>
    </source>
</evidence>
<dbReference type="Proteomes" id="UP001597178">
    <property type="component" value="Unassembled WGS sequence"/>
</dbReference>
<comment type="caution">
    <text evidence="4">The sequence shown here is derived from an EMBL/GenBank/DDBJ whole genome shotgun (WGS) entry which is preliminary data.</text>
</comment>
<gene>
    <name evidence="4" type="ORF">ACFQ4A_14590</name>
</gene>
<evidence type="ECO:0000256" key="2">
    <source>
        <dbReference type="ARBA" id="ARBA00006573"/>
    </source>
</evidence>
<dbReference type="InterPro" id="IPR012610">
    <property type="entry name" value="SASP_SspH"/>
</dbReference>
<evidence type="ECO:0000256" key="3">
    <source>
        <dbReference type="ARBA" id="ARBA00022969"/>
    </source>
</evidence>
<accession>A0ABW3ZXC1</accession>
<comment type="subcellular location">
    <subcellularLocation>
        <location evidence="1">Spore core</location>
    </subcellularLocation>
</comment>
<sequence length="59" mass="7010">MNRQRAEEIAQSADMKNVTYNGQQIYIQHVNDQQTARVFALDDRQNEFDAQLTKLHETW</sequence>
<evidence type="ECO:0000313" key="4">
    <source>
        <dbReference type="EMBL" id="MFD1362883.1"/>
    </source>
</evidence>
<dbReference type="NCBIfam" id="TIGR02861">
    <property type="entry name" value="SASP_H"/>
    <property type="match status" value="1"/>
</dbReference>